<keyword evidence="3" id="KW-1185">Reference proteome</keyword>
<organism evidence="2 3">
    <name type="scientific">Phormidium yuhuli AB48</name>
    <dbReference type="NCBI Taxonomy" id="2940671"/>
    <lineage>
        <taxon>Bacteria</taxon>
        <taxon>Bacillati</taxon>
        <taxon>Cyanobacteriota</taxon>
        <taxon>Cyanophyceae</taxon>
        <taxon>Oscillatoriophycideae</taxon>
        <taxon>Oscillatoriales</taxon>
        <taxon>Oscillatoriaceae</taxon>
        <taxon>Phormidium</taxon>
        <taxon>Phormidium yuhuli</taxon>
    </lineage>
</organism>
<evidence type="ECO:0000313" key="3">
    <source>
        <dbReference type="Proteomes" id="UP001056708"/>
    </source>
</evidence>
<accession>A0ABY5AVS6</accession>
<evidence type="ECO:0000313" key="2">
    <source>
        <dbReference type="EMBL" id="USR92918.1"/>
    </source>
</evidence>
<dbReference type="InterPro" id="IPR025587">
    <property type="entry name" value="DUF4351"/>
</dbReference>
<gene>
    <name evidence="2" type="ORF">NEA10_09460</name>
</gene>
<sequence>MVKKKADLGSKKLISLAPESWASWLTNCPNIKVEELLDSNLQWVGRENDSLLKVSTPELGEFLLLVELQLRYPRKMPLRLRVYTALAEEKYELPVYPVLINILPHVKDPQIPNRYESEFNGIRALQEYRVINLWEVDVNLVFEQNIRSLLPFVPILKGGDEEQVVRRALRELRADEELSELESLLSFFSTFVLELPVVQQIMRWDMAVLRESPLAQELFREGRVEGQREGKLEGQREGKLEGQLELVLRLLTRRVGTLDESLVQRVRGLSSEELEGLAEALLDFSDISDLQDWLANLTA</sequence>
<feature type="domain" description="DUF4351" evidence="1">
    <location>
        <begin position="236"/>
        <end position="294"/>
    </location>
</feature>
<dbReference type="Proteomes" id="UP001056708">
    <property type="component" value="Chromosome"/>
</dbReference>
<dbReference type="RefSeq" id="WP_252665093.1">
    <property type="nucleotide sequence ID" value="NZ_CP098611.1"/>
</dbReference>
<dbReference type="Pfam" id="PF14261">
    <property type="entry name" value="DUF4351"/>
    <property type="match status" value="1"/>
</dbReference>
<name>A0ABY5AVS6_9CYAN</name>
<reference evidence="2" key="1">
    <citation type="submission" date="2022-06" db="EMBL/GenBank/DDBJ databases">
        <title>Genome sequence of Phormidium yuhuli AB48 isolated from an industrial photobioreactor environment.</title>
        <authorList>
            <person name="Qiu Y."/>
            <person name="Noonan A.J.C."/>
            <person name="Dofher K."/>
            <person name="Koch M."/>
            <person name="Kieft B."/>
            <person name="Lin X."/>
            <person name="Ziels R.M."/>
            <person name="Hallam S.J."/>
        </authorList>
    </citation>
    <scope>NUCLEOTIDE SEQUENCE</scope>
    <source>
        <strain evidence="2">AB48</strain>
    </source>
</reference>
<protein>
    <submittedName>
        <fullName evidence="2">DUF4351 domain-containing protein</fullName>
    </submittedName>
</protein>
<proteinExistence type="predicted"/>
<evidence type="ECO:0000259" key="1">
    <source>
        <dbReference type="Pfam" id="PF14261"/>
    </source>
</evidence>
<dbReference type="PANTHER" id="PTHR34613:SF1">
    <property type="entry name" value="SLL6017 PROTEIN"/>
    <property type="match status" value="1"/>
</dbReference>
<dbReference type="PANTHER" id="PTHR34613">
    <property type="entry name" value="SLL0800 PROTEIN"/>
    <property type="match status" value="1"/>
</dbReference>
<dbReference type="EMBL" id="CP098611">
    <property type="protein sequence ID" value="USR92918.1"/>
    <property type="molecule type" value="Genomic_DNA"/>
</dbReference>